<feature type="compositionally biased region" description="Basic and acidic residues" evidence="1">
    <location>
        <begin position="375"/>
        <end position="384"/>
    </location>
</feature>
<sequence length="406" mass="43998">MDPRTVQEVLSEARPSWTARDLAAVNAKLEHVGVYTTAHLREALDEHLRSHINFRFHQHGFKAFTIETLHALKLALGGTRRWCSEGELPDGVRPPALPKRPPKKLEIVPVLAQSCHVDIAGERMISQGTAKGWGVATFDAPADFVLTVQFTADAGPLAEPWINYVSVGLVPMYVHATQLAAWDQPWDAGLWVAPGTSPVQIWTRMRTPLNPISVPALPQSLQAGQTLYLKRDGHGMVGISVDEGAGIRIPWFGLERMRPCVLLGMDVEVKVWITLFSAAHRSPEGAGETSGQSPHGAAEEAPLEEPAAQDAAAQQAEAMHGAGGNAVGPEDREEVGDGALEREEGGDPSGDSDSSSDSGQLESVDQKLSGPYSPKQERFVEIQKARRSKKYSVGDLVRLFDKTPAR</sequence>
<dbReference type="EMBL" id="HBNR01022782">
    <property type="protein sequence ID" value="CAE4575590.1"/>
    <property type="molecule type" value="Transcribed_RNA"/>
</dbReference>
<gene>
    <name evidence="2" type="ORF">AMON00008_LOCUS15210</name>
</gene>
<feature type="compositionally biased region" description="Low complexity" evidence="1">
    <location>
        <begin position="349"/>
        <end position="359"/>
    </location>
</feature>
<name>A0A7S4Q894_9DINO</name>
<feature type="region of interest" description="Disordered" evidence="1">
    <location>
        <begin position="282"/>
        <end position="389"/>
    </location>
</feature>
<proteinExistence type="predicted"/>
<dbReference type="AlphaFoldDB" id="A0A7S4Q894"/>
<reference evidence="2" key="1">
    <citation type="submission" date="2021-01" db="EMBL/GenBank/DDBJ databases">
        <authorList>
            <person name="Corre E."/>
            <person name="Pelletier E."/>
            <person name="Niang G."/>
            <person name="Scheremetjew M."/>
            <person name="Finn R."/>
            <person name="Kale V."/>
            <person name="Holt S."/>
            <person name="Cochrane G."/>
            <person name="Meng A."/>
            <person name="Brown T."/>
            <person name="Cohen L."/>
        </authorList>
    </citation>
    <scope>NUCLEOTIDE SEQUENCE</scope>
    <source>
        <strain evidence="2">CCMP3105</strain>
    </source>
</reference>
<organism evidence="2">
    <name type="scientific">Alexandrium monilatum</name>
    <dbReference type="NCBI Taxonomy" id="311494"/>
    <lineage>
        <taxon>Eukaryota</taxon>
        <taxon>Sar</taxon>
        <taxon>Alveolata</taxon>
        <taxon>Dinophyceae</taxon>
        <taxon>Gonyaulacales</taxon>
        <taxon>Pyrocystaceae</taxon>
        <taxon>Alexandrium</taxon>
    </lineage>
</organism>
<accession>A0A7S4Q894</accession>
<feature type="compositionally biased region" description="Low complexity" evidence="1">
    <location>
        <begin position="304"/>
        <end position="318"/>
    </location>
</feature>
<evidence type="ECO:0000313" key="2">
    <source>
        <dbReference type="EMBL" id="CAE4575590.1"/>
    </source>
</evidence>
<protein>
    <submittedName>
        <fullName evidence="2">Uncharacterized protein</fullName>
    </submittedName>
</protein>
<evidence type="ECO:0000256" key="1">
    <source>
        <dbReference type="SAM" id="MobiDB-lite"/>
    </source>
</evidence>